<gene>
    <name evidence="2" type="ORF">Pla52n_61080</name>
</gene>
<dbReference type="SUPFAM" id="SSF52540">
    <property type="entry name" value="P-loop containing nucleoside triphosphate hydrolases"/>
    <property type="match status" value="1"/>
</dbReference>
<feature type="transmembrane region" description="Helical" evidence="1">
    <location>
        <begin position="199"/>
        <end position="224"/>
    </location>
</feature>
<keyword evidence="1" id="KW-1133">Transmembrane helix</keyword>
<keyword evidence="3" id="KW-1185">Reference proteome</keyword>
<keyword evidence="1" id="KW-0472">Membrane</keyword>
<dbReference type="Proteomes" id="UP000320176">
    <property type="component" value="Unassembled WGS sequence"/>
</dbReference>
<keyword evidence="1" id="KW-0812">Transmembrane</keyword>
<dbReference type="OrthoDB" id="208020at2"/>
<feature type="transmembrane region" description="Helical" evidence="1">
    <location>
        <begin position="270"/>
        <end position="287"/>
    </location>
</feature>
<evidence type="ECO:0000313" key="2">
    <source>
        <dbReference type="EMBL" id="TWT92743.1"/>
    </source>
</evidence>
<dbReference type="RefSeq" id="WP_146523042.1">
    <property type="nucleotide sequence ID" value="NZ_CP151726.1"/>
</dbReference>
<evidence type="ECO:0000313" key="3">
    <source>
        <dbReference type="Proteomes" id="UP000320176"/>
    </source>
</evidence>
<reference evidence="2 3" key="1">
    <citation type="submission" date="2019-02" db="EMBL/GenBank/DDBJ databases">
        <title>Deep-cultivation of Planctomycetes and their phenomic and genomic characterization uncovers novel biology.</title>
        <authorList>
            <person name="Wiegand S."/>
            <person name="Jogler M."/>
            <person name="Boedeker C."/>
            <person name="Pinto D."/>
            <person name="Vollmers J."/>
            <person name="Rivas-Marin E."/>
            <person name="Kohn T."/>
            <person name="Peeters S.H."/>
            <person name="Heuer A."/>
            <person name="Rast P."/>
            <person name="Oberbeckmann S."/>
            <person name="Bunk B."/>
            <person name="Jeske O."/>
            <person name="Meyerdierks A."/>
            <person name="Storesund J.E."/>
            <person name="Kallscheuer N."/>
            <person name="Luecker S."/>
            <person name="Lage O.M."/>
            <person name="Pohl T."/>
            <person name="Merkel B.J."/>
            <person name="Hornburger P."/>
            <person name="Mueller R.-W."/>
            <person name="Bruemmer F."/>
            <person name="Labrenz M."/>
            <person name="Spormann A.M."/>
            <person name="Op Den Camp H."/>
            <person name="Overmann J."/>
            <person name="Amann R."/>
            <person name="Jetten M.S.M."/>
            <person name="Mascher T."/>
            <person name="Medema M.H."/>
            <person name="Devos D.P."/>
            <person name="Kaster A.-K."/>
            <person name="Ovreas L."/>
            <person name="Rohde M."/>
            <person name="Galperin M.Y."/>
            <person name="Jogler C."/>
        </authorList>
    </citation>
    <scope>NUCLEOTIDE SEQUENCE [LARGE SCALE GENOMIC DNA]</scope>
    <source>
        <strain evidence="2 3">Pla52n</strain>
    </source>
</reference>
<evidence type="ECO:0000256" key="1">
    <source>
        <dbReference type="SAM" id="Phobius"/>
    </source>
</evidence>
<accession>A0A5C6A2W5</accession>
<comment type="caution">
    <text evidence="2">The sequence shown here is derived from an EMBL/GenBank/DDBJ whole genome shotgun (WGS) entry which is preliminary data.</text>
</comment>
<dbReference type="EMBL" id="SJPN01000010">
    <property type="protein sequence ID" value="TWT92743.1"/>
    <property type="molecule type" value="Genomic_DNA"/>
</dbReference>
<dbReference type="AlphaFoldDB" id="A0A5C6A2W5"/>
<proteinExistence type="predicted"/>
<protein>
    <submittedName>
        <fullName evidence="2">Uncharacterized protein</fullName>
    </submittedName>
</protein>
<name>A0A5C6A2W5_9BACT</name>
<organism evidence="2 3">
    <name type="scientific">Stieleria varia</name>
    <dbReference type="NCBI Taxonomy" id="2528005"/>
    <lineage>
        <taxon>Bacteria</taxon>
        <taxon>Pseudomonadati</taxon>
        <taxon>Planctomycetota</taxon>
        <taxon>Planctomycetia</taxon>
        <taxon>Pirellulales</taxon>
        <taxon>Pirellulaceae</taxon>
        <taxon>Stieleria</taxon>
    </lineage>
</organism>
<dbReference type="InterPro" id="IPR027417">
    <property type="entry name" value="P-loop_NTPase"/>
</dbReference>
<sequence length="530" mass="61599">MNIQSFLEHHGIVRNPFAEEDAQTDPVFKEYCISSAYHPIWDKVYGDPSEPSTAMIFGPKGSGKTAMRLQIDRHLRQYNDEHPGKRVYVIRYDDFNPFLDHFCERLSRRTTRKPERVLDAWRLWDHMDSILCLGVTQLVDQVLKTDENGSDLDKQQLRNLDRTASRDLLLLAACYDQSNDSSFTGRWDSLRKHLRYGNFMAKASGWFAAVWAVAVLLLFLWLMIRGSGETQPQDVQAGAAKPQVQMASMLAEDTATEEQVSDAPSTVWDYLWVAPLLIVIGAAPYLIRLSKCQWAAMGIRRHMRVGRREIGSMRKVLHWIPDKELASQPLPRYDRTDDRYELLNKLQSVLDRLGYKGTIVLMDRVDEPHMTGGKPELMRRFVWPILDNKLLKHPGLGFKMMLPQELHRDMERESRDFHERARLDKQNVIPSFQWTGESLYDLARARMMACADQGRSPEPKDLFQSDLDYQRMISAFQSLRVPRHLFRFLYRVLVDHCNRYTDANPEFKIKAETFETNLAVYARELDPSVN</sequence>